<dbReference type="Proteomes" id="UP000053593">
    <property type="component" value="Unassembled WGS sequence"/>
</dbReference>
<name>A0A0D0C5L7_9AGAR</name>
<gene>
    <name evidence="1" type="ORF">GYMLUDRAFT_250569</name>
</gene>
<protein>
    <submittedName>
        <fullName evidence="1">Uncharacterized protein</fullName>
    </submittedName>
</protein>
<organism evidence="1 2">
    <name type="scientific">Collybiopsis luxurians FD-317 M1</name>
    <dbReference type="NCBI Taxonomy" id="944289"/>
    <lineage>
        <taxon>Eukaryota</taxon>
        <taxon>Fungi</taxon>
        <taxon>Dikarya</taxon>
        <taxon>Basidiomycota</taxon>
        <taxon>Agaricomycotina</taxon>
        <taxon>Agaricomycetes</taxon>
        <taxon>Agaricomycetidae</taxon>
        <taxon>Agaricales</taxon>
        <taxon>Marasmiineae</taxon>
        <taxon>Omphalotaceae</taxon>
        <taxon>Collybiopsis</taxon>
        <taxon>Collybiopsis luxurians</taxon>
    </lineage>
</organism>
<dbReference type="EMBL" id="KN834832">
    <property type="protein sequence ID" value="KIK53137.1"/>
    <property type="molecule type" value="Genomic_DNA"/>
</dbReference>
<dbReference type="HOGENOM" id="CLU_1722590_0_0_1"/>
<evidence type="ECO:0000313" key="1">
    <source>
        <dbReference type="EMBL" id="KIK53137.1"/>
    </source>
</evidence>
<reference evidence="1 2" key="1">
    <citation type="submission" date="2014-04" db="EMBL/GenBank/DDBJ databases">
        <title>Evolutionary Origins and Diversification of the Mycorrhizal Mutualists.</title>
        <authorList>
            <consortium name="DOE Joint Genome Institute"/>
            <consortium name="Mycorrhizal Genomics Consortium"/>
            <person name="Kohler A."/>
            <person name="Kuo A."/>
            <person name="Nagy L.G."/>
            <person name="Floudas D."/>
            <person name="Copeland A."/>
            <person name="Barry K.W."/>
            <person name="Cichocki N."/>
            <person name="Veneault-Fourrey C."/>
            <person name="LaButti K."/>
            <person name="Lindquist E.A."/>
            <person name="Lipzen A."/>
            <person name="Lundell T."/>
            <person name="Morin E."/>
            <person name="Murat C."/>
            <person name="Riley R."/>
            <person name="Ohm R."/>
            <person name="Sun H."/>
            <person name="Tunlid A."/>
            <person name="Henrissat B."/>
            <person name="Grigoriev I.V."/>
            <person name="Hibbett D.S."/>
            <person name="Martin F."/>
        </authorList>
    </citation>
    <scope>NUCLEOTIDE SEQUENCE [LARGE SCALE GENOMIC DNA]</scope>
    <source>
        <strain evidence="1 2">FD-317 M1</strain>
    </source>
</reference>
<dbReference type="AlphaFoldDB" id="A0A0D0C5L7"/>
<evidence type="ECO:0000313" key="2">
    <source>
        <dbReference type="Proteomes" id="UP000053593"/>
    </source>
</evidence>
<keyword evidence="2" id="KW-1185">Reference proteome</keyword>
<accession>A0A0D0C5L7</accession>
<proteinExistence type="predicted"/>
<sequence>MGFCDPTVRPNFLPHGTDLASKTNTPLADVLRGQLFTEQDIEGIIAKYTTGIDSPRLLPGASSRNAQHRISAQTILLAESTGNLGSQLLASDRPSQIILCFRFNAQVVPSAKPMTSAIFSDIHTCNPIVVRYTPDAGIVIKRQQLRLNLFGS</sequence>